<name>A0AAV0CLV5_9ASTE</name>
<organism evidence="1 2">
    <name type="scientific">Cuscuta epithymum</name>
    <dbReference type="NCBI Taxonomy" id="186058"/>
    <lineage>
        <taxon>Eukaryota</taxon>
        <taxon>Viridiplantae</taxon>
        <taxon>Streptophyta</taxon>
        <taxon>Embryophyta</taxon>
        <taxon>Tracheophyta</taxon>
        <taxon>Spermatophyta</taxon>
        <taxon>Magnoliopsida</taxon>
        <taxon>eudicotyledons</taxon>
        <taxon>Gunneridae</taxon>
        <taxon>Pentapetalae</taxon>
        <taxon>asterids</taxon>
        <taxon>lamiids</taxon>
        <taxon>Solanales</taxon>
        <taxon>Convolvulaceae</taxon>
        <taxon>Cuscuteae</taxon>
        <taxon>Cuscuta</taxon>
        <taxon>Cuscuta subgen. Cuscuta</taxon>
    </lineage>
</organism>
<evidence type="ECO:0000313" key="1">
    <source>
        <dbReference type="EMBL" id="CAH9078202.1"/>
    </source>
</evidence>
<dbReference type="Proteomes" id="UP001152523">
    <property type="component" value="Unassembled WGS sequence"/>
</dbReference>
<dbReference type="EMBL" id="CAMAPF010000031">
    <property type="protein sequence ID" value="CAH9078202.1"/>
    <property type="molecule type" value="Genomic_DNA"/>
</dbReference>
<dbReference type="AlphaFoldDB" id="A0AAV0CLV5"/>
<keyword evidence="2" id="KW-1185">Reference proteome</keyword>
<comment type="caution">
    <text evidence="1">The sequence shown here is derived from an EMBL/GenBank/DDBJ whole genome shotgun (WGS) entry which is preliminary data.</text>
</comment>
<accession>A0AAV0CLV5</accession>
<evidence type="ECO:0000313" key="2">
    <source>
        <dbReference type="Proteomes" id="UP001152523"/>
    </source>
</evidence>
<gene>
    <name evidence="1" type="ORF">CEPIT_LOCUS6474</name>
</gene>
<reference evidence="1" key="1">
    <citation type="submission" date="2022-07" db="EMBL/GenBank/DDBJ databases">
        <authorList>
            <person name="Macas J."/>
            <person name="Novak P."/>
            <person name="Neumann P."/>
        </authorList>
    </citation>
    <scope>NUCLEOTIDE SEQUENCE</scope>
</reference>
<sequence length="158" mass="18005">MVCAMFTCFFHDHSLLSLLLQNPYSTIRPSPILSPPVFSQWELLEALQLSFSSSSFSLRLYLWRFTMSITVAPKRIPASPAAPGAGMSFITTKVTNFPRPQKPLLAMEILLERNIVIELGDQRHHHEEEENVPDMMKLREITLYRCLAYGILLCPSPI</sequence>
<protein>
    <submittedName>
        <fullName evidence="1">Uncharacterized protein</fullName>
    </submittedName>
</protein>
<proteinExistence type="predicted"/>